<evidence type="ECO:0000313" key="2">
    <source>
        <dbReference type="EMBL" id="GJT72530.1"/>
    </source>
</evidence>
<dbReference type="EMBL" id="BQNB010018267">
    <property type="protein sequence ID" value="GJT72530.1"/>
    <property type="molecule type" value="Genomic_DNA"/>
</dbReference>
<sequence>MSAPVKSSTIAFAISCKLTRTNFLLWKAQVIPILRGVQLFGHLDGSMPAPPTTAVTGPSAAGKETTEPVKESPNPEYQTWVIQDRNRRPLVLHD</sequence>
<dbReference type="PANTHER" id="PTHR47481:SF39">
    <property type="entry name" value="TRANSCRIPTION FACTOR INTERACTOR AND REGULATOR CCHC(ZN) FAMILY"/>
    <property type="match status" value="1"/>
</dbReference>
<proteinExistence type="predicted"/>
<reference evidence="2" key="2">
    <citation type="submission" date="2022-01" db="EMBL/GenBank/DDBJ databases">
        <authorList>
            <person name="Yamashiro T."/>
            <person name="Shiraishi A."/>
            <person name="Satake H."/>
            <person name="Nakayama K."/>
        </authorList>
    </citation>
    <scope>NUCLEOTIDE SEQUENCE</scope>
</reference>
<reference evidence="2" key="1">
    <citation type="journal article" date="2022" name="Int. J. Mol. Sci.">
        <title>Draft Genome of Tanacetum Coccineum: Genomic Comparison of Closely Related Tanacetum-Family Plants.</title>
        <authorList>
            <person name="Yamashiro T."/>
            <person name="Shiraishi A."/>
            <person name="Nakayama K."/>
            <person name="Satake H."/>
        </authorList>
    </citation>
    <scope>NUCLEOTIDE SEQUENCE</scope>
</reference>
<comment type="caution">
    <text evidence="2">The sequence shown here is derived from an EMBL/GenBank/DDBJ whole genome shotgun (WGS) entry which is preliminary data.</text>
</comment>
<dbReference type="Proteomes" id="UP001151760">
    <property type="component" value="Unassembled WGS sequence"/>
</dbReference>
<keyword evidence="3" id="KW-1185">Reference proteome</keyword>
<dbReference type="PANTHER" id="PTHR47481">
    <property type="match status" value="1"/>
</dbReference>
<protein>
    <recommendedName>
        <fullName evidence="4">Retrotransposon Copia-like N-terminal domain-containing protein</fullName>
    </recommendedName>
</protein>
<evidence type="ECO:0008006" key="4">
    <source>
        <dbReference type="Google" id="ProtNLM"/>
    </source>
</evidence>
<accession>A0ABQ5GA21</accession>
<name>A0ABQ5GA21_9ASTR</name>
<gene>
    <name evidence="2" type="ORF">Tco_1031816</name>
</gene>
<feature type="region of interest" description="Disordered" evidence="1">
    <location>
        <begin position="49"/>
        <end position="78"/>
    </location>
</feature>
<organism evidence="2 3">
    <name type="scientific">Tanacetum coccineum</name>
    <dbReference type="NCBI Taxonomy" id="301880"/>
    <lineage>
        <taxon>Eukaryota</taxon>
        <taxon>Viridiplantae</taxon>
        <taxon>Streptophyta</taxon>
        <taxon>Embryophyta</taxon>
        <taxon>Tracheophyta</taxon>
        <taxon>Spermatophyta</taxon>
        <taxon>Magnoliopsida</taxon>
        <taxon>eudicotyledons</taxon>
        <taxon>Gunneridae</taxon>
        <taxon>Pentapetalae</taxon>
        <taxon>asterids</taxon>
        <taxon>campanulids</taxon>
        <taxon>Asterales</taxon>
        <taxon>Asteraceae</taxon>
        <taxon>Asteroideae</taxon>
        <taxon>Anthemideae</taxon>
        <taxon>Anthemidinae</taxon>
        <taxon>Tanacetum</taxon>
    </lineage>
</organism>
<evidence type="ECO:0000256" key="1">
    <source>
        <dbReference type="SAM" id="MobiDB-lite"/>
    </source>
</evidence>
<evidence type="ECO:0000313" key="3">
    <source>
        <dbReference type="Proteomes" id="UP001151760"/>
    </source>
</evidence>